<evidence type="ECO:0000313" key="2">
    <source>
        <dbReference type="EMBL" id="GIU66258.1"/>
    </source>
</evidence>
<accession>A0ABQ4PU60</accession>
<dbReference type="Proteomes" id="UP001161064">
    <property type="component" value="Unassembled WGS sequence"/>
</dbReference>
<dbReference type="RefSeq" id="WP_284358747.1">
    <property type="nucleotide sequence ID" value="NZ_BPFZ01000002.1"/>
</dbReference>
<keyword evidence="1" id="KW-0175">Coiled coil</keyword>
<evidence type="ECO:0000256" key="1">
    <source>
        <dbReference type="SAM" id="Coils"/>
    </source>
</evidence>
<proteinExistence type="predicted"/>
<protein>
    <recommendedName>
        <fullName evidence="4">Cell division protein FtsL</fullName>
    </recommendedName>
</protein>
<evidence type="ECO:0000313" key="3">
    <source>
        <dbReference type="Proteomes" id="UP001161064"/>
    </source>
</evidence>
<comment type="caution">
    <text evidence="2">The sequence shown here is derived from an EMBL/GenBank/DDBJ whole genome shotgun (WGS) entry which is preliminary data.</text>
</comment>
<reference evidence="2" key="1">
    <citation type="submission" date="2021-05" db="EMBL/GenBank/DDBJ databases">
        <authorList>
            <person name="Tanabe Y."/>
        </authorList>
    </citation>
    <scope>NUCLEOTIDE SEQUENCE</scope>
    <source>
        <strain evidence="2">BOTRYCO-1</strain>
    </source>
</reference>
<feature type="coiled-coil region" evidence="1">
    <location>
        <begin position="28"/>
        <end position="55"/>
    </location>
</feature>
<evidence type="ECO:0008006" key="4">
    <source>
        <dbReference type="Google" id="ProtNLM"/>
    </source>
</evidence>
<sequence>MSLTRAHLFGFAGLVALAFALYWAKSEAQTVREQVIQLQGEVEAERRQVRTLEAELAFIERPDRLETAAIGQLNLEPIAADRIATIEQLDQLVPLPMNAETPEKVPVTSKPIAEASR</sequence>
<name>A0ABQ4PU60_9PROT</name>
<dbReference type="EMBL" id="BPFZ01000002">
    <property type="protein sequence ID" value="GIU66258.1"/>
    <property type="molecule type" value="Genomic_DNA"/>
</dbReference>
<reference evidence="2" key="2">
    <citation type="journal article" date="2023" name="ISME Commun">
        <title>Characterization of a bloom-associated alphaproteobacterial lineage, 'Candidatus Phycosocius': insights into freshwater algal-bacterial interactions.</title>
        <authorList>
            <person name="Tanabe Y."/>
            <person name="Yamaguchi H."/>
            <person name="Yoshida M."/>
            <person name="Kai A."/>
            <person name="Okazaki Y."/>
        </authorList>
    </citation>
    <scope>NUCLEOTIDE SEQUENCE</scope>
    <source>
        <strain evidence="2">BOTRYCO-1</strain>
    </source>
</reference>
<keyword evidence="3" id="KW-1185">Reference proteome</keyword>
<gene>
    <name evidence="2" type="ORF">PsB1_0412</name>
</gene>
<organism evidence="2 3">
    <name type="scientific">Candidatus Phycosocius spiralis</name>
    <dbReference type="NCBI Taxonomy" id="2815099"/>
    <lineage>
        <taxon>Bacteria</taxon>
        <taxon>Pseudomonadati</taxon>
        <taxon>Pseudomonadota</taxon>
        <taxon>Alphaproteobacteria</taxon>
        <taxon>Caulobacterales</taxon>
        <taxon>Caulobacterales incertae sedis</taxon>
        <taxon>Candidatus Phycosocius</taxon>
    </lineage>
</organism>